<dbReference type="Proteomes" id="UP001208186">
    <property type="component" value="Unassembled WGS sequence"/>
</dbReference>
<dbReference type="InterPro" id="IPR011047">
    <property type="entry name" value="Quinoprotein_ADH-like_sf"/>
</dbReference>
<dbReference type="EMBL" id="JAOPKC010000001">
    <property type="protein sequence ID" value="MCU4716584.1"/>
    <property type="molecule type" value="Genomic_DNA"/>
</dbReference>
<evidence type="ECO:0000313" key="4">
    <source>
        <dbReference type="Proteomes" id="UP001208186"/>
    </source>
</evidence>
<dbReference type="Gene3D" id="2.40.128.630">
    <property type="match status" value="1"/>
</dbReference>
<dbReference type="Pfam" id="PF13360">
    <property type="entry name" value="PQQ_2"/>
    <property type="match status" value="1"/>
</dbReference>
<evidence type="ECO:0000259" key="1">
    <source>
        <dbReference type="Pfam" id="PF13360"/>
    </source>
</evidence>
<evidence type="ECO:0000313" key="5">
    <source>
        <dbReference type="Proteomes" id="UP001209746"/>
    </source>
</evidence>
<evidence type="ECO:0000313" key="2">
    <source>
        <dbReference type="EMBL" id="MCU4716584.1"/>
    </source>
</evidence>
<accession>A0AAE3I8R3</accession>
<feature type="domain" description="Pyrrolo-quinoline quinone repeat" evidence="1">
    <location>
        <begin position="242"/>
        <end position="419"/>
    </location>
</feature>
<gene>
    <name evidence="3" type="ORF">OB914_02335</name>
    <name evidence="2" type="ORF">OB916_00685</name>
</gene>
<evidence type="ECO:0000313" key="3">
    <source>
        <dbReference type="EMBL" id="MCU4725811.1"/>
    </source>
</evidence>
<dbReference type="SUPFAM" id="SSF50998">
    <property type="entry name" value="Quinoprotein alcohol dehydrogenase-like"/>
    <property type="match status" value="2"/>
</dbReference>
<dbReference type="RefSeq" id="WP_315907353.1">
    <property type="nucleotide sequence ID" value="NZ_JAOPKC010000001.1"/>
</dbReference>
<dbReference type="InterPro" id="IPR015943">
    <property type="entry name" value="WD40/YVTN_repeat-like_dom_sf"/>
</dbReference>
<dbReference type="PANTHER" id="PTHR34512">
    <property type="entry name" value="CELL SURFACE PROTEIN"/>
    <property type="match status" value="1"/>
</dbReference>
<dbReference type="InterPro" id="IPR002372">
    <property type="entry name" value="PQQ_rpt_dom"/>
</dbReference>
<dbReference type="InterPro" id="IPR006311">
    <property type="entry name" value="TAT_signal"/>
</dbReference>
<dbReference type="Proteomes" id="UP001209746">
    <property type="component" value="Unassembled WGS sequence"/>
</dbReference>
<keyword evidence="4" id="KW-1185">Reference proteome</keyword>
<dbReference type="AlphaFoldDB" id="A0AAE3I8R3"/>
<proteinExistence type="predicted"/>
<protein>
    <submittedName>
        <fullName evidence="3">PQQ-like beta-propeller repeat protein</fullName>
    </submittedName>
</protein>
<dbReference type="SMART" id="SM00564">
    <property type="entry name" value="PQQ"/>
    <property type="match status" value="3"/>
</dbReference>
<dbReference type="InterPro" id="IPR018391">
    <property type="entry name" value="PQQ_b-propeller_rpt"/>
</dbReference>
<name>A0AAE3I8R3_9EURY</name>
<sequence>MARLSRRALLGGIGAALGSAAGCLSLDRSEFGPADWPLLQADPGQTNYSPASGPVEDAEIVWSRPILTKYRSKPLFLSDGTLYTLFADGEGKYLSEQLSLHGIDAETGETQFRVPDVTQLFALGASTSYENGMILGRGTGTYDHGAMLGINPDDGPAPRRWTHERPGVHTFRHRSPVDSQTVLEGTWYYTTRSPPGPNEILAVDVDDGRTRWRRQFDTDTDWSLAATDGRLVSTIDHDESPSTIRTLDPDDGHTLREVSGGQWSRSMASDRTVYVTASSRLGAYDVDSLEQQWESRVGPADIHIWASAIGPERIVIALGRPNDGEPEDEIFAVALDRDTGDEQWRERVLTVDADRQSEGVSISIGSETVYFAAFPDRVAALSMTDGTVRWQIRPELEDASSLSNGSVSEPVVGDGRLYLLISGHGLVALGEP</sequence>
<dbReference type="EMBL" id="JAOPKD010000001">
    <property type="protein sequence ID" value="MCU4725811.1"/>
    <property type="molecule type" value="Genomic_DNA"/>
</dbReference>
<dbReference type="PROSITE" id="PS51257">
    <property type="entry name" value="PROKAR_LIPOPROTEIN"/>
    <property type="match status" value="1"/>
</dbReference>
<organism evidence="3 5">
    <name type="scientific">Halapricum hydrolyticum</name>
    <dbReference type="NCBI Taxonomy" id="2979991"/>
    <lineage>
        <taxon>Archaea</taxon>
        <taxon>Methanobacteriati</taxon>
        <taxon>Methanobacteriota</taxon>
        <taxon>Stenosarchaea group</taxon>
        <taxon>Halobacteria</taxon>
        <taxon>Halobacteriales</taxon>
        <taxon>Haloarculaceae</taxon>
        <taxon>Halapricum</taxon>
    </lineage>
</organism>
<dbReference type="PANTHER" id="PTHR34512:SF30">
    <property type="entry name" value="OUTER MEMBRANE PROTEIN ASSEMBLY FACTOR BAMB"/>
    <property type="match status" value="1"/>
</dbReference>
<reference evidence="3" key="1">
    <citation type="submission" date="2023-02" db="EMBL/GenBank/DDBJ databases">
        <title>Enrichment on poylsaccharides allowed isolation of novel metabolic and taxonomic groups of Haloarchaea.</title>
        <authorList>
            <person name="Sorokin D.Y."/>
            <person name="Elcheninov A.G."/>
            <person name="Khizhniak T.V."/>
            <person name="Kolganova T.V."/>
            <person name="Kublanov I.V."/>
        </authorList>
    </citation>
    <scope>NUCLEOTIDE SEQUENCE</scope>
    <source>
        <strain evidence="2 4">HArc-curdl5-1</strain>
        <strain evidence="3">HArc-curdl7</strain>
    </source>
</reference>
<comment type="caution">
    <text evidence="3">The sequence shown here is derived from an EMBL/GenBank/DDBJ whole genome shotgun (WGS) entry which is preliminary data.</text>
</comment>
<dbReference type="PROSITE" id="PS51318">
    <property type="entry name" value="TAT"/>
    <property type="match status" value="1"/>
</dbReference>
<dbReference type="Gene3D" id="2.130.10.10">
    <property type="entry name" value="YVTN repeat-like/Quinoprotein amine dehydrogenase"/>
    <property type="match status" value="1"/>
</dbReference>